<comment type="similarity">
    <text evidence="7 8">Belongs to the PINc/VapC protein family.</text>
</comment>
<dbReference type="InterPro" id="IPR050556">
    <property type="entry name" value="Type_II_TA_system_RNase"/>
</dbReference>
<dbReference type="InterPro" id="IPR022907">
    <property type="entry name" value="VapC_family"/>
</dbReference>
<evidence type="ECO:0000256" key="6">
    <source>
        <dbReference type="ARBA" id="ARBA00022842"/>
    </source>
</evidence>
<feature type="binding site" evidence="8">
    <location>
        <position position="97"/>
    </location>
    <ligand>
        <name>Mg(2+)</name>
        <dbReference type="ChEBI" id="CHEBI:18420"/>
    </ligand>
</feature>
<accession>A0ABS0T0I6</accession>
<dbReference type="PANTHER" id="PTHR33653:SF1">
    <property type="entry name" value="RIBONUCLEASE VAPC2"/>
    <property type="match status" value="1"/>
</dbReference>
<dbReference type="Proteomes" id="UP000639859">
    <property type="component" value="Unassembled WGS sequence"/>
</dbReference>
<reference evidence="10 11" key="1">
    <citation type="submission" date="2020-11" db="EMBL/GenBank/DDBJ databases">
        <title>genome sequence of strain KACC 18849.</title>
        <authorList>
            <person name="Gao J."/>
            <person name="Zhang X."/>
        </authorList>
    </citation>
    <scope>NUCLEOTIDE SEQUENCE [LARGE SCALE GENOMIC DNA]</scope>
    <source>
        <strain evidence="10 11">KACC 18849</strain>
    </source>
</reference>
<feature type="domain" description="PIN" evidence="9">
    <location>
        <begin position="1"/>
        <end position="122"/>
    </location>
</feature>
<sequence>MVLDTSAVLAILWREPEADGFMKIVANANGLMMSTATRLELEIVCVRRKGEAEARNIARFVSEFHIGLEVFDELQLMLAEQAFAKYGSGRHGLNFGDCFSYALAKARDLPLLFKGEDFAATDVKRAL</sequence>
<evidence type="ECO:0000256" key="4">
    <source>
        <dbReference type="ARBA" id="ARBA00022723"/>
    </source>
</evidence>
<proteinExistence type="inferred from homology"/>
<dbReference type="EMBL" id="JADWOX010000007">
    <property type="protein sequence ID" value="MBI1684367.1"/>
    <property type="molecule type" value="Genomic_DNA"/>
</dbReference>
<dbReference type="Gene3D" id="3.40.50.1010">
    <property type="entry name" value="5'-nuclease"/>
    <property type="match status" value="1"/>
</dbReference>
<evidence type="ECO:0000256" key="3">
    <source>
        <dbReference type="ARBA" id="ARBA00022722"/>
    </source>
</evidence>
<protein>
    <recommendedName>
        <fullName evidence="8">Ribonuclease VapC</fullName>
        <shortName evidence="8">RNase VapC</shortName>
        <ecNumber evidence="8">3.1.-.-</ecNumber>
    </recommendedName>
    <alternativeName>
        <fullName evidence="8">Toxin VapC</fullName>
    </alternativeName>
</protein>
<evidence type="ECO:0000313" key="11">
    <source>
        <dbReference type="Proteomes" id="UP000639859"/>
    </source>
</evidence>
<evidence type="ECO:0000256" key="8">
    <source>
        <dbReference type="HAMAP-Rule" id="MF_00265"/>
    </source>
</evidence>
<gene>
    <name evidence="8" type="primary">vapC</name>
    <name evidence="10" type="ORF">I4Q42_11885</name>
</gene>
<dbReference type="EC" id="3.1.-.-" evidence="8"/>
<evidence type="ECO:0000259" key="9">
    <source>
        <dbReference type="Pfam" id="PF01850"/>
    </source>
</evidence>
<evidence type="ECO:0000256" key="5">
    <source>
        <dbReference type="ARBA" id="ARBA00022801"/>
    </source>
</evidence>
<dbReference type="Pfam" id="PF01850">
    <property type="entry name" value="PIN"/>
    <property type="match status" value="1"/>
</dbReference>
<dbReference type="PANTHER" id="PTHR33653">
    <property type="entry name" value="RIBONUCLEASE VAPC2"/>
    <property type="match status" value="1"/>
</dbReference>
<keyword evidence="4 8" id="KW-0479">Metal-binding</keyword>
<organism evidence="10 11">
    <name type="scientific">Caulobacter hibisci</name>
    <dbReference type="NCBI Taxonomy" id="2035993"/>
    <lineage>
        <taxon>Bacteria</taxon>
        <taxon>Pseudomonadati</taxon>
        <taxon>Pseudomonadota</taxon>
        <taxon>Alphaproteobacteria</taxon>
        <taxon>Caulobacterales</taxon>
        <taxon>Caulobacteraceae</taxon>
        <taxon>Caulobacter</taxon>
    </lineage>
</organism>
<dbReference type="SUPFAM" id="SSF88723">
    <property type="entry name" value="PIN domain-like"/>
    <property type="match status" value="1"/>
</dbReference>
<dbReference type="HAMAP" id="MF_00265">
    <property type="entry name" value="VapC_Nob1"/>
    <property type="match status" value="1"/>
</dbReference>
<keyword evidence="8" id="KW-0800">Toxin</keyword>
<evidence type="ECO:0000256" key="7">
    <source>
        <dbReference type="ARBA" id="ARBA00038093"/>
    </source>
</evidence>
<keyword evidence="11" id="KW-1185">Reference proteome</keyword>
<keyword evidence="6 8" id="KW-0460">Magnesium</keyword>
<keyword evidence="3 8" id="KW-0540">Nuclease</keyword>
<evidence type="ECO:0000313" key="10">
    <source>
        <dbReference type="EMBL" id="MBI1684367.1"/>
    </source>
</evidence>
<keyword evidence="2 8" id="KW-1277">Toxin-antitoxin system</keyword>
<comment type="function">
    <text evidence="8">Toxic component of a toxin-antitoxin (TA) system. An RNase.</text>
</comment>
<keyword evidence="5 8" id="KW-0378">Hydrolase</keyword>
<dbReference type="CDD" id="cd09871">
    <property type="entry name" value="PIN_MtVapC28-VapC30-like"/>
    <property type="match status" value="1"/>
</dbReference>
<dbReference type="InterPro" id="IPR029060">
    <property type="entry name" value="PIN-like_dom_sf"/>
</dbReference>
<comment type="cofactor">
    <cofactor evidence="1 8">
        <name>Mg(2+)</name>
        <dbReference type="ChEBI" id="CHEBI:18420"/>
    </cofactor>
</comment>
<evidence type="ECO:0000256" key="1">
    <source>
        <dbReference type="ARBA" id="ARBA00001946"/>
    </source>
</evidence>
<name>A0ABS0T0I6_9CAUL</name>
<comment type="caution">
    <text evidence="10">The sequence shown here is derived from an EMBL/GenBank/DDBJ whole genome shotgun (WGS) entry which is preliminary data.</text>
</comment>
<dbReference type="InterPro" id="IPR002716">
    <property type="entry name" value="PIN_dom"/>
</dbReference>
<evidence type="ECO:0000256" key="2">
    <source>
        <dbReference type="ARBA" id="ARBA00022649"/>
    </source>
</evidence>
<feature type="binding site" evidence="8">
    <location>
        <position position="4"/>
    </location>
    <ligand>
        <name>Mg(2+)</name>
        <dbReference type="ChEBI" id="CHEBI:18420"/>
    </ligand>
</feature>